<feature type="chain" id="PRO_5045282321" evidence="3">
    <location>
        <begin position="17"/>
        <end position="215"/>
    </location>
</feature>
<gene>
    <name evidence="5" type="ORF">BLNAU_17413</name>
</gene>
<protein>
    <submittedName>
        <fullName evidence="5">Stromal cell-derived factor 2</fullName>
    </submittedName>
</protein>
<sequence>MLTILTLLASSFLCQGEEPPLEEEDDFSPVTYGSNIRLMNVHTRHRLHSHEIPYGQGSFGQSVTAYPSGEDPNSMWYLKAAHGKHEKRGTPIKCGDIIRLEHIKTRKNLHSDNFQSPASKQQEVSAFGENGVGNELDDWKVICEPGKHKHEIWGRGLPVMFQHVHTQKYLFTHKGFTFNAPLQNQQEVTCFDKFDDPENKWKTAEGVYFKPPRVE</sequence>
<dbReference type="EMBL" id="JARBJD010000194">
    <property type="protein sequence ID" value="KAK2947661.1"/>
    <property type="molecule type" value="Genomic_DNA"/>
</dbReference>
<dbReference type="Gene3D" id="2.80.10.50">
    <property type="match status" value="1"/>
</dbReference>
<feature type="signal peptide" evidence="3">
    <location>
        <begin position="1"/>
        <end position="16"/>
    </location>
</feature>
<dbReference type="PANTHER" id="PTHR46809">
    <property type="entry name" value="STROMAL CELL-DERIVED FACTOR 2-LIKE PROTEIN"/>
    <property type="match status" value="1"/>
</dbReference>
<dbReference type="PANTHER" id="PTHR46809:SF2">
    <property type="entry name" value="GH21273P"/>
    <property type="match status" value="1"/>
</dbReference>
<evidence type="ECO:0000256" key="1">
    <source>
        <dbReference type="ARBA" id="ARBA00022729"/>
    </source>
</evidence>
<evidence type="ECO:0000259" key="4">
    <source>
        <dbReference type="PROSITE" id="PS50919"/>
    </source>
</evidence>
<proteinExistence type="predicted"/>
<keyword evidence="2" id="KW-0677">Repeat</keyword>
<feature type="domain" description="MIR" evidence="4">
    <location>
        <begin position="27"/>
        <end position="81"/>
    </location>
</feature>
<evidence type="ECO:0000256" key="2">
    <source>
        <dbReference type="ARBA" id="ARBA00022737"/>
    </source>
</evidence>
<keyword evidence="1 3" id="KW-0732">Signal</keyword>
<dbReference type="SMART" id="SM00472">
    <property type="entry name" value="MIR"/>
    <property type="match status" value="3"/>
</dbReference>
<dbReference type="PROSITE" id="PS50919">
    <property type="entry name" value="MIR"/>
    <property type="match status" value="2"/>
</dbReference>
<feature type="domain" description="MIR" evidence="4">
    <location>
        <begin position="89"/>
        <end position="144"/>
    </location>
</feature>
<dbReference type="SUPFAM" id="SSF82109">
    <property type="entry name" value="MIR domain"/>
    <property type="match status" value="1"/>
</dbReference>
<dbReference type="Pfam" id="PF02815">
    <property type="entry name" value="MIR"/>
    <property type="match status" value="1"/>
</dbReference>
<evidence type="ECO:0000313" key="5">
    <source>
        <dbReference type="EMBL" id="KAK2947661.1"/>
    </source>
</evidence>
<evidence type="ECO:0000313" key="6">
    <source>
        <dbReference type="Proteomes" id="UP001281761"/>
    </source>
</evidence>
<keyword evidence="6" id="KW-1185">Reference proteome</keyword>
<accession>A0ABQ9X795</accession>
<comment type="caution">
    <text evidence="5">The sequence shown here is derived from an EMBL/GenBank/DDBJ whole genome shotgun (WGS) entry which is preliminary data.</text>
</comment>
<dbReference type="Proteomes" id="UP001281761">
    <property type="component" value="Unassembled WGS sequence"/>
</dbReference>
<dbReference type="InterPro" id="IPR016093">
    <property type="entry name" value="MIR_motif"/>
</dbReference>
<dbReference type="InterPro" id="IPR036300">
    <property type="entry name" value="MIR_dom_sf"/>
</dbReference>
<reference evidence="5 6" key="1">
    <citation type="journal article" date="2022" name="bioRxiv">
        <title>Genomics of Preaxostyla Flagellates Illuminates Evolutionary Transitions and the Path Towards Mitochondrial Loss.</title>
        <authorList>
            <person name="Novak L.V.F."/>
            <person name="Treitli S.C."/>
            <person name="Pyrih J."/>
            <person name="Halakuc P."/>
            <person name="Pipaliya S.V."/>
            <person name="Vacek V."/>
            <person name="Brzon O."/>
            <person name="Soukal P."/>
            <person name="Eme L."/>
            <person name="Dacks J.B."/>
            <person name="Karnkowska A."/>
            <person name="Elias M."/>
            <person name="Hampl V."/>
        </authorList>
    </citation>
    <scope>NUCLEOTIDE SEQUENCE [LARGE SCALE GENOMIC DNA]</scope>
    <source>
        <strain evidence="5">NAU3</strain>
        <tissue evidence="5">Gut</tissue>
    </source>
</reference>
<name>A0ABQ9X795_9EUKA</name>
<organism evidence="5 6">
    <name type="scientific">Blattamonas nauphoetae</name>
    <dbReference type="NCBI Taxonomy" id="2049346"/>
    <lineage>
        <taxon>Eukaryota</taxon>
        <taxon>Metamonada</taxon>
        <taxon>Preaxostyla</taxon>
        <taxon>Oxymonadida</taxon>
        <taxon>Blattamonas</taxon>
    </lineage>
</organism>
<evidence type="ECO:0000256" key="3">
    <source>
        <dbReference type="SAM" id="SignalP"/>
    </source>
</evidence>